<evidence type="ECO:0000256" key="1">
    <source>
        <dbReference type="ARBA" id="ARBA00001947"/>
    </source>
</evidence>
<dbReference type="AlphaFoldDB" id="A0A8H4NSC3"/>
<evidence type="ECO:0000313" key="7">
    <source>
        <dbReference type="Proteomes" id="UP000605986"/>
    </source>
</evidence>
<dbReference type="SUPFAM" id="SSF50129">
    <property type="entry name" value="GroES-like"/>
    <property type="match status" value="1"/>
</dbReference>
<accession>A0A8H4NSC3</accession>
<dbReference type="InterPro" id="IPR036291">
    <property type="entry name" value="NAD(P)-bd_dom_sf"/>
</dbReference>
<protein>
    <recommendedName>
        <fullName evidence="5">Alcohol dehydrogenase-like C-terminal domain-containing protein</fullName>
    </recommendedName>
</protein>
<dbReference type="Gene3D" id="3.40.50.720">
    <property type="entry name" value="NAD(P)-binding Rossmann-like Domain"/>
    <property type="match status" value="1"/>
</dbReference>
<organism evidence="6 7">
    <name type="scientific">Fusarium austroafricanum</name>
    <dbReference type="NCBI Taxonomy" id="2364996"/>
    <lineage>
        <taxon>Eukaryota</taxon>
        <taxon>Fungi</taxon>
        <taxon>Dikarya</taxon>
        <taxon>Ascomycota</taxon>
        <taxon>Pezizomycotina</taxon>
        <taxon>Sordariomycetes</taxon>
        <taxon>Hypocreomycetidae</taxon>
        <taxon>Hypocreales</taxon>
        <taxon>Nectriaceae</taxon>
        <taxon>Fusarium</taxon>
        <taxon>Fusarium concolor species complex</taxon>
    </lineage>
</organism>
<evidence type="ECO:0000256" key="4">
    <source>
        <dbReference type="ARBA" id="ARBA00023002"/>
    </source>
</evidence>
<dbReference type="GO" id="GO:0005737">
    <property type="term" value="C:cytoplasm"/>
    <property type="evidence" value="ECO:0007669"/>
    <property type="project" value="TreeGrafter"/>
</dbReference>
<feature type="domain" description="Alcohol dehydrogenase-like C-terminal" evidence="5">
    <location>
        <begin position="58"/>
        <end position="191"/>
    </location>
</feature>
<evidence type="ECO:0000259" key="5">
    <source>
        <dbReference type="Pfam" id="PF00107"/>
    </source>
</evidence>
<keyword evidence="3" id="KW-0862">Zinc</keyword>
<comment type="cofactor">
    <cofactor evidence="1">
        <name>Zn(2+)</name>
        <dbReference type="ChEBI" id="CHEBI:29105"/>
    </cofactor>
</comment>
<evidence type="ECO:0000256" key="3">
    <source>
        <dbReference type="ARBA" id="ARBA00022833"/>
    </source>
</evidence>
<proteinExistence type="predicted"/>
<dbReference type="Pfam" id="PF00107">
    <property type="entry name" value="ADH_zinc_N"/>
    <property type="match status" value="1"/>
</dbReference>
<keyword evidence="7" id="KW-1185">Reference proteome</keyword>
<dbReference type="GO" id="GO:0004022">
    <property type="term" value="F:alcohol dehydrogenase (NAD+) activity"/>
    <property type="evidence" value="ECO:0007669"/>
    <property type="project" value="TreeGrafter"/>
</dbReference>
<dbReference type="InterPro" id="IPR011032">
    <property type="entry name" value="GroES-like_sf"/>
</dbReference>
<dbReference type="Gene3D" id="3.90.180.10">
    <property type="entry name" value="Medium-chain alcohol dehydrogenases, catalytic domain"/>
    <property type="match status" value="1"/>
</dbReference>
<gene>
    <name evidence="6" type="ORF">F53441_11742</name>
</gene>
<sequence length="228" mass="24644">MKGITADGAWAEYMTADARFAVKLPDSLDFPIAACMMCAGITIYGGIKRVAVPAGGSIGIVVISVADPSVQGYKVAAIDLKQQTLDLVSSYNLKPDVCILSTDSAKTSMKKITDAIKGDYPGLDATIIATDAPAAFDLAAKLTRKHGTMVLLGQPEKGITMSYQNIIFRDIKLVGSLLSDRNELEELLDLVMKHDIQVKIKEWKPEDAEKMRQEYLAGESSGKNVIVF</sequence>
<dbReference type="OrthoDB" id="256333at2759"/>
<dbReference type="PANTHER" id="PTHR42940:SF8">
    <property type="entry name" value="VACUOLAR PROTEIN SORTING-ASSOCIATED PROTEIN 11"/>
    <property type="match status" value="1"/>
</dbReference>
<dbReference type="InterPro" id="IPR013149">
    <property type="entry name" value="ADH-like_C"/>
</dbReference>
<dbReference type="Proteomes" id="UP000605986">
    <property type="component" value="Unassembled WGS sequence"/>
</dbReference>
<keyword evidence="2" id="KW-0479">Metal-binding</keyword>
<evidence type="ECO:0000256" key="2">
    <source>
        <dbReference type="ARBA" id="ARBA00022723"/>
    </source>
</evidence>
<dbReference type="EMBL" id="JAADJG010000598">
    <property type="protein sequence ID" value="KAF4442456.1"/>
    <property type="molecule type" value="Genomic_DNA"/>
</dbReference>
<evidence type="ECO:0000313" key="6">
    <source>
        <dbReference type="EMBL" id="KAF4442456.1"/>
    </source>
</evidence>
<dbReference type="GO" id="GO:0046872">
    <property type="term" value="F:metal ion binding"/>
    <property type="evidence" value="ECO:0007669"/>
    <property type="project" value="UniProtKB-KW"/>
</dbReference>
<dbReference type="PANTHER" id="PTHR42940">
    <property type="entry name" value="ALCOHOL DEHYDROGENASE 1-RELATED"/>
    <property type="match status" value="1"/>
</dbReference>
<keyword evidence="4" id="KW-0560">Oxidoreductase</keyword>
<dbReference type="SUPFAM" id="SSF51735">
    <property type="entry name" value="NAD(P)-binding Rossmann-fold domains"/>
    <property type="match status" value="1"/>
</dbReference>
<comment type="caution">
    <text evidence="6">The sequence shown here is derived from an EMBL/GenBank/DDBJ whole genome shotgun (WGS) entry which is preliminary data.</text>
</comment>
<name>A0A8H4NSC3_9HYPO</name>
<reference evidence="6" key="1">
    <citation type="submission" date="2020-01" db="EMBL/GenBank/DDBJ databases">
        <title>Identification and distribution of gene clusters putatively required for synthesis of sphingolipid metabolism inhibitors in phylogenetically diverse species of the filamentous fungus Fusarium.</title>
        <authorList>
            <person name="Kim H.-S."/>
            <person name="Busman M."/>
            <person name="Brown D.W."/>
            <person name="Divon H."/>
            <person name="Uhlig S."/>
            <person name="Proctor R.H."/>
        </authorList>
    </citation>
    <scope>NUCLEOTIDE SEQUENCE</scope>
    <source>
        <strain evidence="6">NRRL 53441</strain>
    </source>
</reference>